<dbReference type="AlphaFoldDB" id="A0AAQ3T5A6"/>
<evidence type="ECO:0000313" key="2">
    <source>
        <dbReference type="EMBL" id="WVZ65424.1"/>
    </source>
</evidence>
<feature type="region of interest" description="Disordered" evidence="1">
    <location>
        <begin position="178"/>
        <end position="235"/>
    </location>
</feature>
<name>A0AAQ3T5A6_PASNO</name>
<feature type="non-terminal residue" evidence="2">
    <location>
        <position position="434"/>
    </location>
</feature>
<gene>
    <name evidence="2" type="ORF">U9M48_014789</name>
</gene>
<feature type="compositionally biased region" description="Low complexity" evidence="1">
    <location>
        <begin position="221"/>
        <end position="235"/>
    </location>
</feature>
<dbReference type="Pfam" id="PF14009">
    <property type="entry name" value="PADRE"/>
    <property type="match status" value="2"/>
</dbReference>
<evidence type="ECO:0000256" key="1">
    <source>
        <dbReference type="SAM" id="MobiDB-lite"/>
    </source>
</evidence>
<feature type="region of interest" description="Disordered" evidence="1">
    <location>
        <begin position="343"/>
        <end position="365"/>
    </location>
</feature>
<proteinExistence type="predicted"/>
<sequence length="434" mass="44562">MGSCVSFSRSPPAPAADESQPQPQRAAAKVVSPDGSMALFAVPVTAREALAPAASSSAPPLFLCSADELGFEAPARALARHEALRPGQLYFALPAHMLRRPLSSKDMAALAVRAATALAAQAGLVAAGRSPPRRRRSKEGGAAGGARRRRQATARVAPVLVDVPDGAWKNDVEQHGAYTQASATVRDGAARAPEQTRKGSTGHRSVSRHRQMGSCVSRSGAMPAAATAEHAPAPAPTAKVVDIDGGAMAQFSAPVTAREALAATARGLAPSSHARFLCCSDELDFDAPVRALDARDALQTGQLYFALPISMLGRPLPAHEMAALAVKACAALGEAALAVTGAPSQNKSGASAAGDKQRRRQATGRVSPLVVVSASADVEWKSYDVHGGGHGVARMAVRVGDRTVGKSSQAVGYKGVAPRLASVQRLSVIIEAAS</sequence>
<accession>A0AAQ3T5A6</accession>
<feature type="region of interest" description="Disordered" evidence="1">
    <location>
        <begin position="125"/>
        <end position="154"/>
    </location>
</feature>
<keyword evidence="3" id="KW-1185">Reference proteome</keyword>
<dbReference type="InterPro" id="IPR025322">
    <property type="entry name" value="PADRE_dom"/>
</dbReference>
<organism evidence="2 3">
    <name type="scientific">Paspalum notatum var. saurae</name>
    <dbReference type="NCBI Taxonomy" id="547442"/>
    <lineage>
        <taxon>Eukaryota</taxon>
        <taxon>Viridiplantae</taxon>
        <taxon>Streptophyta</taxon>
        <taxon>Embryophyta</taxon>
        <taxon>Tracheophyta</taxon>
        <taxon>Spermatophyta</taxon>
        <taxon>Magnoliopsida</taxon>
        <taxon>Liliopsida</taxon>
        <taxon>Poales</taxon>
        <taxon>Poaceae</taxon>
        <taxon>PACMAD clade</taxon>
        <taxon>Panicoideae</taxon>
        <taxon>Andropogonodae</taxon>
        <taxon>Paspaleae</taxon>
        <taxon>Paspalinae</taxon>
        <taxon>Paspalum</taxon>
    </lineage>
</organism>
<dbReference type="PANTHER" id="PTHR33052">
    <property type="entry name" value="DUF4228 DOMAIN PROTEIN-RELATED"/>
    <property type="match status" value="1"/>
</dbReference>
<evidence type="ECO:0000313" key="3">
    <source>
        <dbReference type="Proteomes" id="UP001341281"/>
    </source>
</evidence>
<feature type="region of interest" description="Disordered" evidence="1">
    <location>
        <begin position="1"/>
        <end position="25"/>
    </location>
</feature>
<protein>
    <submittedName>
        <fullName evidence="2">Uncharacterized protein</fullName>
    </submittedName>
</protein>
<reference evidence="2 3" key="1">
    <citation type="submission" date="2024-02" db="EMBL/GenBank/DDBJ databases">
        <title>High-quality chromosome-scale genome assembly of Pensacola bahiagrass (Paspalum notatum Flugge var. saurae).</title>
        <authorList>
            <person name="Vega J.M."/>
            <person name="Podio M."/>
            <person name="Orjuela J."/>
            <person name="Siena L.A."/>
            <person name="Pessino S.C."/>
            <person name="Combes M.C."/>
            <person name="Mariac C."/>
            <person name="Albertini E."/>
            <person name="Pupilli F."/>
            <person name="Ortiz J.P.A."/>
            <person name="Leblanc O."/>
        </authorList>
    </citation>
    <scope>NUCLEOTIDE SEQUENCE [LARGE SCALE GENOMIC DNA]</scope>
    <source>
        <strain evidence="2">R1</strain>
        <tissue evidence="2">Leaf</tissue>
    </source>
</reference>
<dbReference type="Proteomes" id="UP001341281">
    <property type="component" value="Chromosome 03"/>
</dbReference>
<dbReference type="EMBL" id="CP144747">
    <property type="protein sequence ID" value="WVZ65424.1"/>
    <property type="molecule type" value="Genomic_DNA"/>
</dbReference>